<reference evidence="1 2" key="2">
    <citation type="submission" date="2018-09" db="EMBL/GenBank/DDBJ databases">
        <title>Genome of Sphaerochaeta halotolerans strain 4-11.</title>
        <authorList>
            <person name="Nazina T.N."/>
            <person name="Sokolova D.S."/>
        </authorList>
    </citation>
    <scope>NUCLEOTIDE SEQUENCE [LARGE SCALE GENOMIC DNA]</scope>
    <source>
        <strain evidence="1 2">4-11</strain>
    </source>
</reference>
<dbReference type="Proteomes" id="UP000264002">
    <property type="component" value="Unassembled WGS sequence"/>
</dbReference>
<dbReference type="EMBL" id="QUWK01000006">
    <property type="protein sequence ID" value="RFU94950.1"/>
    <property type="molecule type" value="Genomic_DNA"/>
</dbReference>
<gene>
    <name evidence="1" type="ORF">DYP60_06930</name>
</gene>
<comment type="caution">
    <text evidence="1">The sequence shown here is derived from an EMBL/GenBank/DDBJ whole genome shotgun (WGS) entry which is preliminary data.</text>
</comment>
<evidence type="ECO:0000313" key="1">
    <source>
        <dbReference type="EMBL" id="RFU94950.1"/>
    </source>
</evidence>
<organism evidence="1 2">
    <name type="scientific">Sphaerochaeta halotolerans</name>
    <dbReference type="NCBI Taxonomy" id="2293840"/>
    <lineage>
        <taxon>Bacteria</taxon>
        <taxon>Pseudomonadati</taxon>
        <taxon>Spirochaetota</taxon>
        <taxon>Spirochaetia</taxon>
        <taxon>Spirochaetales</taxon>
        <taxon>Sphaerochaetaceae</taxon>
        <taxon>Sphaerochaeta</taxon>
    </lineage>
</organism>
<keyword evidence="2" id="KW-1185">Reference proteome</keyword>
<reference evidence="2" key="1">
    <citation type="submission" date="2018-08" db="EMBL/GenBank/DDBJ databases">
        <authorList>
            <person name="Grouzdev D.S."/>
            <person name="Krutkina M.S."/>
        </authorList>
    </citation>
    <scope>NUCLEOTIDE SEQUENCE [LARGE SCALE GENOMIC DNA]</scope>
    <source>
        <strain evidence="2">4-11</strain>
    </source>
</reference>
<sequence length="70" mass="7954">MEAADFAAAQNLLDLKTEHAYSIENVTTENGQMKRSLYQAQRGLLQGVTIIAYYYEKKTDTYWSLAACLE</sequence>
<protein>
    <submittedName>
        <fullName evidence="1">Uncharacterized protein</fullName>
    </submittedName>
</protein>
<proteinExistence type="predicted"/>
<evidence type="ECO:0000313" key="2">
    <source>
        <dbReference type="Proteomes" id="UP000264002"/>
    </source>
</evidence>
<dbReference type="RefSeq" id="WP_117330159.1">
    <property type="nucleotide sequence ID" value="NZ_QUWK01000006.1"/>
</dbReference>
<dbReference type="AlphaFoldDB" id="A0A372MIF3"/>
<name>A0A372MIF3_9SPIR</name>
<accession>A0A372MIF3</accession>